<dbReference type="EMBL" id="KI912109">
    <property type="protein sequence ID" value="ETS86894.1"/>
    <property type="molecule type" value="Genomic_DNA"/>
</dbReference>
<dbReference type="Proteomes" id="UP000030651">
    <property type="component" value="Unassembled WGS sequence"/>
</dbReference>
<dbReference type="Gene3D" id="3.60.130.10">
    <property type="entry name" value="Clavaminate synthase-like"/>
    <property type="match status" value="1"/>
</dbReference>
<dbReference type="OrthoDB" id="272271at2759"/>
<dbReference type="RefSeq" id="XP_007827494.1">
    <property type="nucleotide sequence ID" value="XM_007829303.1"/>
</dbReference>
<dbReference type="GO" id="GO:0016491">
    <property type="term" value="F:oxidoreductase activity"/>
    <property type="evidence" value="ECO:0007669"/>
    <property type="project" value="UniProtKB-KW"/>
</dbReference>
<dbReference type="InterPro" id="IPR003819">
    <property type="entry name" value="TauD/TfdA-like"/>
</dbReference>
<keyword evidence="1" id="KW-0560">Oxidoreductase</keyword>
<accession>W3XLL9</accession>
<dbReference type="Pfam" id="PF02668">
    <property type="entry name" value="TauD"/>
    <property type="match status" value="1"/>
</dbReference>
<keyword evidence="5" id="KW-1185">Reference proteome</keyword>
<gene>
    <name evidence="4" type="ORF">PFICI_00722</name>
</gene>
<evidence type="ECO:0000256" key="1">
    <source>
        <dbReference type="ARBA" id="ARBA00023002"/>
    </source>
</evidence>
<dbReference type="AlphaFoldDB" id="W3XLL9"/>
<evidence type="ECO:0000259" key="3">
    <source>
        <dbReference type="Pfam" id="PF02668"/>
    </source>
</evidence>
<reference evidence="5" key="1">
    <citation type="journal article" date="2015" name="BMC Genomics">
        <title>Genomic and transcriptomic analysis of the endophytic fungus Pestalotiopsis fici reveals its lifestyle and high potential for synthesis of natural products.</title>
        <authorList>
            <person name="Wang X."/>
            <person name="Zhang X."/>
            <person name="Liu L."/>
            <person name="Xiang M."/>
            <person name="Wang W."/>
            <person name="Sun X."/>
            <person name="Che Y."/>
            <person name="Guo L."/>
            <person name="Liu G."/>
            <person name="Guo L."/>
            <person name="Wang C."/>
            <person name="Yin W.B."/>
            <person name="Stadler M."/>
            <person name="Zhang X."/>
            <person name="Liu X."/>
        </authorList>
    </citation>
    <scope>NUCLEOTIDE SEQUENCE [LARGE SCALE GENOMIC DNA]</scope>
    <source>
        <strain evidence="5">W106-1 / CGMCC3.15140</strain>
    </source>
</reference>
<name>W3XLL9_PESFW</name>
<dbReference type="SUPFAM" id="SSF51197">
    <property type="entry name" value="Clavaminate synthase-like"/>
    <property type="match status" value="1"/>
</dbReference>
<feature type="domain" description="TauD/TfdA-like" evidence="3">
    <location>
        <begin position="97"/>
        <end position="349"/>
    </location>
</feature>
<dbReference type="PANTHER" id="PTHR10696">
    <property type="entry name" value="GAMMA-BUTYROBETAINE HYDROXYLASE-RELATED"/>
    <property type="match status" value="1"/>
</dbReference>
<sequence length="354" mass="39056">MSTTTTITAPPGPPGQPDISYVPNPEKWRARAESRIKAGGLPNKVPEGFPEQLSGNLVWEGSSVAASYNWTFVLSDGHLDEIDSAVKHFKSLNLPTGHVSVETFPLPTLHPELRRLSAELHKGHGFFVIRGLRPDEHTREENLIIYAGVSAHIAPQLGRQDHKHNGEPADVVLGHIKDLSSTQNGSIGSPAYTTDKQVFHTDSGDIVSLFALETAAAGGASKLASTWRVYNEIAKTRPDLIHTLSGTWDQEVFEKADKQWTERPLLFHFPATDSTPERVTLQYGRRYFVGYGALPRSPNVPAITEAQAEALDTLHFLGEKFCVNTNFQKGDIQYINNLAIFHARDGYTDTAEQK</sequence>
<dbReference type="PANTHER" id="PTHR10696:SF54">
    <property type="entry name" value="FAMILY OXIDOREDUCTASE, PUTATIVE (AFU_ORTHOLOGUE AFUA_4G13850)-RELATED"/>
    <property type="match status" value="1"/>
</dbReference>
<protein>
    <recommendedName>
        <fullName evidence="3">TauD/TfdA-like domain-containing protein</fullName>
    </recommendedName>
</protein>
<evidence type="ECO:0000313" key="5">
    <source>
        <dbReference type="Proteomes" id="UP000030651"/>
    </source>
</evidence>
<dbReference type="HOGENOM" id="CLU_041041_0_0_1"/>
<proteinExistence type="predicted"/>
<organism evidence="4 5">
    <name type="scientific">Pestalotiopsis fici (strain W106-1 / CGMCC3.15140)</name>
    <dbReference type="NCBI Taxonomy" id="1229662"/>
    <lineage>
        <taxon>Eukaryota</taxon>
        <taxon>Fungi</taxon>
        <taxon>Dikarya</taxon>
        <taxon>Ascomycota</taxon>
        <taxon>Pezizomycotina</taxon>
        <taxon>Sordariomycetes</taxon>
        <taxon>Xylariomycetidae</taxon>
        <taxon>Amphisphaeriales</taxon>
        <taxon>Sporocadaceae</taxon>
        <taxon>Pestalotiopsis</taxon>
    </lineage>
</organism>
<dbReference type="OMA" id="RRYYVGF"/>
<feature type="region of interest" description="Disordered" evidence="2">
    <location>
        <begin position="1"/>
        <end position="23"/>
    </location>
</feature>
<evidence type="ECO:0000256" key="2">
    <source>
        <dbReference type="SAM" id="MobiDB-lite"/>
    </source>
</evidence>
<dbReference type="InterPro" id="IPR042098">
    <property type="entry name" value="TauD-like_sf"/>
</dbReference>
<dbReference type="FunFam" id="3.60.130.10:FF:000011">
    <property type="entry name" value="Taurine catabolism dioxygenase TauD"/>
    <property type="match status" value="1"/>
</dbReference>
<dbReference type="KEGG" id="pfy:PFICI_00722"/>
<dbReference type="InterPro" id="IPR050411">
    <property type="entry name" value="AlphaKG_dependent_hydroxylases"/>
</dbReference>
<dbReference type="eggNOG" id="ENOG502R4JR">
    <property type="taxonomic scope" value="Eukaryota"/>
</dbReference>
<evidence type="ECO:0000313" key="4">
    <source>
        <dbReference type="EMBL" id="ETS86894.1"/>
    </source>
</evidence>
<dbReference type="InParanoid" id="W3XLL9"/>
<dbReference type="GeneID" id="19265735"/>